<organism evidence="10 11">
    <name type="scientific">Calycomorphotria hydatis</name>
    <dbReference type="NCBI Taxonomy" id="2528027"/>
    <lineage>
        <taxon>Bacteria</taxon>
        <taxon>Pseudomonadati</taxon>
        <taxon>Planctomycetota</taxon>
        <taxon>Planctomycetia</taxon>
        <taxon>Planctomycetales</taxon>
        <taxon>Planctomycetaceae</taxon>
        <taxon>Calycomorphotria</taxon>
    </lineage>
</organism>
<gene>
    <name evidence="10" type="primary">ogt</name>
    <name evidence="10" type="ORF">V22_18100</name>
</gene>
<dbReference type="NCBIfam" id="TIGR00589">
    <property type="entry name" value="ogt"/>
    <property type="match status" value="1"/>
</dbReference>
<dbReference type="InterPro" id="IPR014048">
    <property type="entry name" value="MethylDNA_cys_MeTrfase_DNA-bd"/>
</dbReference>
<comment type="catalytic activity">
    <reaction evidence="8">
        <text>a 6-O-methyl-2'-deoxyguanosine in DNA + L-cysteinyl-[protein] = S-methyl-L-cysteinyl-[protein] + a 2'-deoxyguanosine in DNA</text>
        <dbReference type="Rhea" id="RHEA:24000"/>
        <dbReference type="Rhea" id="RHEA-COMP:10131"/>
        <dbReference type="Rhea" id="RHEA-COMP:10132"/>
        <dbReference type="Rhea" id="RHEA-COMP:11367"/>
        <dbReference type="Rhea" id="RHEA-COMP:11368"/>
        <dbReference type="ChEBI" id="CHEBI:29950"/>
        <dbReference type="ChEBI" id="CHEBI:82612"/>
        <dbReference type="ChEBI" id="CHEBI:85445"/>
        <dbReference type="ChEBI" id="CHEBI:85448"/>
        <dbReference type="EC" id="2.1.1.63"/>
    </reaction>
</comment>
<comment type="similarity">
    <text evidence="2">Belongs to the MGMT family.</text>
</comment>
<dbReference type="GO" id="GO:0003908">
    <property type="term" value="F:methylated-DNA-[protein]-cysteine S-methyltransferase activity"/>
    <property type="evidence" value="ECO:0007669"/>
    <property type="project" value="UniProtKB-EC"/>
</dbReference>
<dbReference type="CDD" id="cd06445">
    <property type="entry name" value="ATase"/>
    <property type="match status" value="1"/>
</dbReference>
<comment type="catalytic activity">
    <reaction evidence="1">
        <text>a 4-O-methyl-thymidine in DNA + L-cysteinyl-[protein] = a thymidine in DNA + S-methyl-L-cysteinyl-[protein]</text>
        <dbReference type="Rhea" id="RHEA:53428"/>
        <dbReference type="Rhea" id="RHEA-COMP:10131"/>
        <dbReference type="Rhea" id="RHEA-COMP:10132"/>
        <dbReference type="Rhea" id="RHEA-COMP:13555"/>
        <dbReference type="Rhea" id="RHEA-COMP:13556"/>
        <dbReference type="ChEBI" id="CHEBI:29950"/>
        <dbReference type="ChEBI" id="CHEBI:82612"/>
        <dbReference type="ChEBI" id="CHEBI:137386"/>
        <dbReference type="ChEBI" id="CHEBI:137387"/>
        <dbReference type="EC" id="2.1.1.63"/>
    </reaction>
</comment>
<evidence type="ECO:0000256" key="5">
    <source>
        <dbReference type="ARBA" id="ARBA00022679"/>
    </source>
</evidence>
<evidence type="ECO:0000259" key="9">
    <source>
        <dbReference type="Pfam" id="PF01035"/>
    </source>
</evidence>
<dbReference type="Gene3D" id="1.10.10.10">
    <property type="entry name" value="Winged helix-like DNA-binding domain superfamily/Winged helix DNA-binding domain"/>
    <property type="match status" value="1"/>
</dbReference>
<keyword evidence="6" id="KW-0227">DNA damage</keyword>
<dbReference type="RefSeq" id="WP_145261855.1">
    <property type="nucleotide sequence ID" value="NZ_CP036316.1"/>
</dbReference>
<evidence type="ECO:0000256" key="4">
    <source>
        <dbReference type="ARBA" id="ARBA00022603"/>
    </source>
</evidence>
<evidence type="ECO:0000256" key="2">
    <source>
        <dbReference type="ARBA" id="ARBA00008711"/>
    </source>
</evidence>
<evidence type="ECO:0000313" key="10">
    <source>
        <dbReference type="EMBL" id="QDT64575.1"/>
    </source>
</evidence>
<evidence type="ECO:0000256" key="1">
    <source>
        <dbReference type="ARBA" id="ARBA00001286"/>
    </source>
</evidence>
<dbReference type="PANTHER" id="PTHR10815">
    <property type="entry name" value="METHYLATED-DNA--PROTEIN-CYSTEINE METHYLTRANSFERASE"/>
    <property type="match status" value="1"/>
</dbReference>
<dbReference type="AlphaFoldDB" id="A0A517T868"/>
<dbReference type="InterPro" id="IPR036217">
    <property type="entry name" value="MethylDNA_cys_MeTrfase_DNAb"/>
</dbReference>
<keyword evidence="5 10" id="KW-0808">Transferase</keyword>
<keyword evidence="7" id="KW-0234">DNA repair</keyword>
<evidence type="ECO:0000256" key="6">
    <source>
        <dbReference type="ARBA" id="ARBA00022763"/>
    </source>
</evidence>
<evidence type="ECO:0000256" key="7">
    <source>
        <dbReference type="ARBA" id="ARBA00023204"/>
    </source>
</evidence>
<dbReference type="InterPro" id="IPR036388">
    <property type="entry name" value="WH-like_DNA-bd_sf"/>
</dbReference>
<reference evidence="10 11" key="1">
    <citation type="submission" date="2019-02" db="EMBL/GenBank/DDBJ databases">
        <title>Deep-cultivation of Planctomycetes and their phenomic and genomic characterization uncovers novel biology.</title>
        <authorList>
            <person name="Wiegand S."/>
            <person name="Jogler M."/>
            <person name="Boedeker C."/>
            <person name="Pinto D."/>
            <person name="Vollmers J."/>
            <person name="Rivas-Marin E."/>
            <person name="Kohn T."/>
            <person name="Peeters S.H."/>
            <person name="Heuer A."/>
            <person name="Rast P."/>
            <person name="Oberbeckmann S."/>
            <person name="Bunk B."/>
            <person name="Jeske O."/>
            <person name="Meyerdierks A."/>
            <person name="Storesund J.E."/>
            <person name="Kallscheuer N."/>
            <person name="Luecker S."/>
            <person name="Lage O.M."/>
            <person name="Pohl T."/>
            <person name="Merkel B.J."/>
            <person name="Hornburger P."/>
            <person name="Mueller R.-W."/>
            <person name="Bruemmer F."/>
            <person name="Labrenz M."/>
            <person name="Spormann A.M."/>
            <person name="Op den Camp H."/>
            <person name="Overmann J."/>
            <person name="Amann R."/>
            <person name="Jetten M.S.M."/>
            <person name="Mascher T."/>
            <person name="Medema M.H."/>
            <person name="Devos D.P."/>
            <person name="Kaster A.-K."/>
            <person name="Ovreas L."/>
            <person name="Rohde M."/>
            <person name="Galperin M.Y."/>
            <person name="Jogler C."/>
        </authorList>
    </citation>
    <scope>NUCLEOTIDE SEQUENCE [LARGE SCALE GENOMIC DNA]</scope>
    <source>
        <strain evidence="10 11">V22</strain>
    </source>
</reference>
<dbReference type="Proteomes" id="UP000319976">
    <property type="component" value="Chromosome"/>
</dbReference>
<dbReference type="EMBL" id="CP036316">
    <property type="protein sequence ID" value="QDT64575.1"/>
    <property type="molecule type" value="Genomic_DNA"/>
</dbReference>
<dbReference type="PANTHER" id="PTHR10815:SF5">
    <property type="entry name" value="METHYLATED-DNA--PROTEIN-CYSTEINE METHYLTRANSFERASE"/>
    <property type="match status" value="1"/>
</dbReference>
<feature type="domain" description="Methylated-DNA-[protein]-cysteine S-methyltransferase DNA binding" evidence="9">
    <location>
        <begin position="91"/>
        <end position="172"/>
    </location>
</feature>
<dbReference type="GO" id="GO:0032259">
    <property type="term" value="P:methylation"/>
    <property type="evidence" value="ECO:0007669"/>
    <property type="project" value="UniProtKB-KW"/>
</dbReference>
<dbReference type="SUPFAM" id="SSF46767">
    <property type="entry name" value="Methylated DNA-protein cysteine methyltransferase, C-terminal domain"/>
    <property type="match status" value="1"/>
</dbReference>
<name>A0A517T868_9PLAN</name>
<protein>
    <recommendedName>
        <fullName evidence="3">methylated-DNA--[protein]-cysteine S-methyltransferase</fullName>
        <ecNumber evidence="3">2.1.1.63</ecNumber>
    </recommendedName>
</protein>
<evidence type="ECO:0000313" key="11">
    <source>
        <dbReference type="Proteomes" id="UP000319976"/>
    </source>
</evidence>
<proteinExistence type="inferred from homology"/>
<keyword evidence="4 10" id="KW-0489">Methyltransferase</keyword>
<dbReference type="PROSITE" id="PS00374">
    <property type="entry name" value="MGMT"/>
    <property type="match status" value="1"/>
</dbReference>
<dbReference type="FunFam" id="1.10.10.10:FF:000214">
    <property type="entry name" value="Methylated-DNA--protein-cysteine methyltransferase"/>
    <property type="match status" value="1"/>
</dbReference>
<evidence type="ECO:0000256" key="3">
    <source>
        <dbReference type="ARBA" id="ARBA00011918"/>
    </source>
</evidence>
<accession>A0A517T868</accession>
<evidence type="ECO:0000256" key="8">
    <source>
        <dbReference type="ARBA" id="ARBA00049348"/>
    </source>
</evidence>
<dbReference type="GO" id="GO:0006281">
    <property type="term" value="P:DNA repair"/>
    <property type="evidence" value="ECO:0007669"/>
    <property type="project" value="UniProtKB-KW"/>
</dbReference>
<dbReference type="EC" id="2.1.1.63" evidence="3"/>
<keyword evidence="11" id="KW-1185">Reference proteome</keyword>
<sequence length="203" mass="22315">MDFAREWRVITEETKMGWFSVLFDNGEVRGTAIGHADATAAEKGARRAARDNQHTTVQGSMEEIVNDFRGYFHGELVDFGRYQFNVSQASEFHRHVTAALVQIGYGERLSYRDLAMEAGSPGAARAVGNIMRKNPLPLIVPCHRVVGSSGHLGGFSAPGGTTFKQQLLDLERQHVQAQMKLCGTANDDKSTWDSQGTLNFSPA</sequence>
<dbReference type="KEGG" id="chya:V22_18100"/>
<dbReference type="InterPro" id="IPR001497">
    <property type="entry name" value="MethylDNA_cys_MeTrfase_AS"/>
</dbReference>
<dbReference type="Pfam" id="PF01035">
    <property type="entry name" value="DNA_binding_1"/>
    <property type="match status" value="1"/>
</dbReference>
<dbReference type="OrthoDB" id="9783680at2"/>